<reference evidence="1" key="1">
    <citation type="journal article" date="2015" name="Nature">
        <title>Complex archaea that bridge the gap between prokaryotes and eukaryotes.</title>
        <authorList>
            <person name="Spang A."/>
            <person name="Saw J.H."/>
            <person name="Jorgensen S.L."/>
            <person name="Zaremba-Niedzwiedzka K."/>
            <person name="Martijn J."/>
            <person name="Lind A.E."/>
            <person name="van Eijk R."/>
            <person name="Schleper C."/>
            <person name="Guy L."/>
            <person name="Ettema T.J."/>
        </authorList>
    </citation>
    <scope>NUCLEOTIDE SEQUENCE</scope>
</reference>
<protein>
    <submittedName>
        <fullName evidence="1">Uncharacterized protein</fullName>
    </submittedName>
</protein>
<proteinExistence type="predicted"/>
<accession>A0A0F8YI68</accession>
<dbReference type="EMBL" id="LAZR01066290">
    <property type="protein sequence ID" value="KKK53869.1"/>
    <property type="molecule type" value="Genomic_DNA"/>
</dbReference>
<sequence>LVDDAEFIRQRTGFNYFTPDEGVEVGIEPGPLSLFMSLTNGTQGADENNSGRLVVQEDRHVTMYDTPDPTLRTRTFFVYGYQPEAQS</sequence>
<comment type="caution">
    <text evidence="1">The sequence shown here is derived from an EMBL/GenBank/DDBJ whole genome shotgun (WGS) entry which is preliminary data.</text>
</comment>
<name>A0A0F8YI68_9ZZZZ</name>
<evidence type="ECO:0000313" key="1">
    <source>
        <dbReference type="EMBL" id="KKK53869.1"/>
    </source>
</evidence>
<dbReference type="AlphaFoldDB" id="A0A0F8YI68"/>
<feature type="non-terminal residue" evidence="1">
    <location>
        <position position="1"/>
    </location>
</feature>
<organism evidence="1">
    <name type="scientific">marine sediment metagenome</name>
    <dbReference type="NCBI Taxonomy" id="412755"/>
    <lineage>
        <taxon>unclassified sequences</taxon>
        <taxon>metagenomes</taxon>
        <taxon>ecological metagenomes</taxon>
    </lineage>
</organism>
<gene>
    <name evidence="1" type="ORF">LCGC14_3090480</name>
</gene>